<dbReference type="RefSeq" id="WP_131527606.1">
    <property type="nucleotide sequence ID" value="NZ_SJSO01000003.1"/>
</dbReference>
<keyword evidence="1" id="KW-1133">Transmembrane helix</keyword>
<keyword evidence="1" id="KW-0812">Transmembrane</keyword>
<evidence type="ECO:0000256" key="1">
    <source>
        <dbReference type="SAM" id="Phobius"/>
    </source>
</evidence>
<keyword evidence="1" id="KW-0472">Membrane</keyword>
<keyword evidence="3" id="KW-1185">Reference proteome</keyword>
<evidence type="ECO:0000313" key="3">
    <source>
        <dbReference type="Proteomes" id="UP000293925"/>
    </source>
</evidence>
<feature type="transmembrane region" description="Helical" evidence="1">
    <location>
        <begin position="173"/>
        <end position="192"/>
    </location>
</feature>
<feature type="transmembrane region" description="Helical" evidence="1">
    <location>
        <begin position="68"/>
        <end position="87"/>
    </location>
</feature>
<gene>
    <name evidence="2" type="ORF">EZ456_04205</name>
</gene>
<proteinExistence type="predicted"/>
<evidence type="ECO:0000313" key="2">
    <source>
        <dbReference type="EMBL" id="TCD28598.1"/>
    </source>
</evidence>
<name>A0A4R0Q4I0_9SPHI</name>
<organism evidence="2 3">
    <name type="scientific">Pedobacter psychrodurus</name>
    <dbReference type="NCBI Taxonomy" id="2530456"/>
    <lineage>
        <taxon>Bacteria</taxon>
        <taxon>Pseudomonadati</taxon>
        <taxon>Bacteroidota</taxon>
        <taxon>Sphingobacteriia</taxon>
        <taxon>Sphingobacteriales</taxon>
        <taxon>Sphingobacteriaceae</taxon>
        <taxon>Pedobacter</taxon>
    </lineage>
</organism>
<sequence length="237" mass="27184">MEIQKTNVLLTVHERLYAFTREKSSFYNNYLGKSSPRKLKWARIMLFIFCLIFTMLLILTMADLTSASFYLSSAATVINTVIMLKVFKLTDLERGTQLFSAAFRHQLAVETFVVNQIGLKKREIAGVAAVCLNLSQYYKRNYYRWEIPLGLTSVIVTILCLIKGAGIVELTKVAVVIGLALFALWNAFAKLADLLDRRSERYFGLYLLLEDLQRNPGYRKMRKDYKCSMRAAENGED</sequence>
<comment type="caution">
    <text evidence="2">The sequence shown here is derived from an EMBL/GenBank/DDBJ whole genome shotgun (WGS) entry which is preliminary data.</text>
</comment>
<accession>A0A4R0Q4I0</accession>
<dbReference type="Proteomes" id="UP000293925">
    <property type="component" value="Unassembled WGS sequence"/>
</dbReference>
<reference evidence="2 3" key="1">
    <citation type="submission" date="2019-02" db="EMBL/GenBank/DDBJ databases">
        <title>Pedobacter sp. RP-3-21 sp. nov., isolated from Arctic soil.</title>
        <authorList>
            <person name="Dahal R.H."/>
        </authorList>
    </citation>
    <scope>NUCLEOTIDE SEQUENCE [LARGE SCALE GENOMIC DNA]</scope>
    <source>
        <strain evidence="2 3">RP-3-21</strain>
    </source>
</reference>
<feature type="transmembrane region" description="Helical" evidence="1">
    <location>
        <begin position="41"/>
        <end position="62"/>
    </location>
</feature>
<dbReference type="EMBL" id="SJSO01000003">
    <property type="protein sequence ID" value="TCD28598.1"/>
    <property type="molecule type" value="Genomic_DNA"/>
</dbReference>
<dbReference type="AlphaFoldDB" id="A0A4R0Q4I0"/>
<feature type="transmembrane region" description="Helical" evidence="1">
    <location>
        <begin position="147"/>
        <end position="167"/>
    </location>
</feature>
<protein>
    <submittedName>
        <fullName evidence="2">Uncharacterized protein</fullName>
    </submittedName>
</protein>
<dbReference type="OrthoDB" id="9871709at2"/>